<reference evidence="4" key="1">
    <citation type="submission" date="2018-08" db="EMBL/GenBank/DDBJ databases">
        <authorList>
            <person name="Liu Z.-W."/>
            <person name="Du Z.-J."/>
        </authorList>
    </citation>
    <scope>NUCLEOTIDE SEQUENCE [LARGE SCALE GENOMIC DNA]</scope>
    <source>
        <strain evidence="4">H4X</strain>
    </source>
</reference>
<keyword evidence="1" id="KW-0812">Transmembrane</keyword>
<gene>
    <name evidence="3" type="ORF">DXT99_00930</name>
</gene>
<keyword evidence="2" id="KW-0732">Signal</keyword>
<dbReference type="Proteomes" id="UP000256708">
    <property type="component" value="Unassembled WGS sequence"/>
</dbReference>
<comment type="subcellular location">
    <subcellularLocation>
        <location evidence="1">Cell outer membrane</location>
        <topology evidence="1">Multi-pass membrane protein</topology>
    </subcellularLocation>
</comment>
<dbReference type="OrthoDB" id="852379at2"/>
<dbReference type="GO" id="GO:0009279">
    <property type="term" value="C:cell outer membrane"/>
    <property type="evidence" value="ECO:0007669"/>
    <property type="project" value="UniProtKB-SubCell"/>
</dbReference>
<dbReference type="Gene3D" id="2.170.130.10">
    <property type="entry name" value="TonB-dependent receptor, plug domain"/>
    <property type="match status" value="1"/>
</dbReference>
<organism evidence="3 4">
    <name type="scientific">Pontibacter diazotrophicus</name>
    <dbReference type="NCBI Taxonomy" id="1400979"/>
    <lineage>
        <taxon>Bacteria</taxon>
        <taxon>Pseudomonadati</taxon>
        <taxon>Bacteroidota</taxon>
        <taxon>Cytophagia</taxon>
        <taxon>Cytophagales</taxon>
        <taxon>Hymenobacteraceae</taxon>
        <taxon>Pontibacter</taxon>
    </lineage>
</organism>
<name>A0A3D8LI38_9BACT</name>
<dbReference type="AlphaFoldDB" id="A0A3D8LI38"/>
<feature type="signal peptide" evidence="2">
    <location>
        <begin position="1"/>
        <end position="22"/>
    </location>
</feature>
<dbReference type="EMBL" id="QRGR01000001">
    <property type="protein sequence ID" value="RDV17111.1"/>
    <property type="molecule type" value="Genomic_DNA"/>
</dbReference>
<keyword evidence="4" id="KW-1185">Reference proteome</keyword>
<keyword evidence="1" id="KW-0472">Membrane</keyword>
<comment type="similarity">
    <text evidence="1">Belongs to the TonB-dependent receptor family.</text>
</comment>
<evidence type="ECO:0008006" key="5">
    <source>
        <dbReference type="Google" id="ProtNLM"/>
    </source>
</evidence>
<protein>
    <recommendedName>
        <fullName evidence="5">TonB-dependent receptor plug domain-containing protein</fullName>
    </recommendedName>
</protein>
<keyword evidence="1" id="KW-1134">Transmembrane beta strand</keyword>
<dbReference type="PROSITE" id="PS52016">
    <property type="entry name" value="TONB_DEPENDENT_REC_3"/>
    <property type="match status" value="1"/>
</dbReference>
<evidence type="ECO:0000256" key="1">
    <source>
        <dbReference type="PROSITE-ProRule" id="PRU01360"/>
    </source>
</evidence>
<evidence type="ECO:0000313" key="4">
    <source>
        <dbReference type="Proteomes" id="UP000256708"/>
    </source>
</evidence>
<evidence type="ECO:0000256" key="2">
    <source>
        <dbReference type="SAM" id="SignalP"/>
    </source>
</evidence>
<dbReference type="InterPro" id="IPR037066">
    <property type="entry name" value="Plug_dom_sf"/>
</dbReference>
<dbReference type="RefSeq" id="WP_115563631.1">
    <property type="nucleotide sequence ID" value="NZ_QRGR01000001.1"/>
</dbReference>
<dbReference type="InterPro" id="IPR039426">
    <property type="entry name" value="TonB-dep_rcpt-like"/>
</dbReference>
<sequence length="113" mass="12647">MKYFLSTIAFFLVLSLHGYGQSADSSKAVTIRLYCAQGLAPKSQPLYVLQDVKEEITLTQPQLKIVDTDWIDRIEVLKETEAVDKYGAAGKSGVVIITLKDSKLQQVKERLEI</sequence>
<comment type="caution">
    <text evidence="3">The sequence shown here is derived from an EMBL/GenBank/DDBJ whole genome shotgun (WGS) entry which is preliminary data.</text>
</comment>
<dbReference type="SUPFAM" id="SSF56935">
    <property type="entry name" value="Porins"/>
    <property type="match status" value="1"/>
</dbReference>
<feature type="chain" id="PRO_5017616023" description="TonB-dependent receptor plug domain-containing protein" evidence="2">
    <location>
        <begin position="23"/>
        <end position="113"/>
    </location>
</feature>
<keyword evidence="1" id="KW-0813">Transport</keyword>
<evidence type="ECO:0000313" key="3">
    <source>
        <dbReference type="EMBL" id="RDV17111.1"/>
    </source>
</evidence>
<keyword evidence="1" id="KW-0998">Cell outer membrane</keyword>
<proteinExistence type="inferred from homology"/>
<accession>A0A3D8LI38</accession>